<dbReference type="EMBL" id="JASNRB020000007">
    <property type="protein sequence ID" value="MFJ1468637.1"/>
    <property type="molecule type" value="Genomic_DNA"/>
</dbReference>
<accession>A0ACC7M9C6</accession>
<gene>
    <name evidence="1" type="ORF">QPK29_013035</name>
</gene>
<protein>
    <submittedName>
        <fullName evidence="1">Uncharacterized protein</fullName>
    </submittedName>
</protein>
<organism evidence="1 2">
    <name type="scientific">Massilia orientalis</name>
    <dbReference type="NCBI Taxonomy" id="3050128"/>
    <lineage>
        <taxon>Bacteria</taxon>
        <taxon>Pseudomonadati</taxon>
        <taxon>Pseudomonadota</taxon>
        <taxon>Betaproteobacteria</taxon>
        <taxon>Burkholderiales</taxon>
        <taxon>Oxalobacteraceae</taxon>
        <taxon>Telluria group</taxon>
        <taxon>Massilia</taxon>
    </lineage>
</organism>
<name>A0ACC7M9C6_9BURK</name>
<comment type="caution">
    <text evidence="1">The sequence shown here is derived from an EMBL/GenBank/DDBJ whole genome shotgun (WGS) entry which is preliminary data.</text>
</comment>
<reference evidence="1" key="1">
    <citation type="submission" date="2024-11" db="EMBL/GenBank/DDBJ databases">
        <title>Description of Massilia orientalis sp. nov., isolated from rhizosphere soil of Ageratina adenophora.</title>
        <authorList>
            <person name="Wang Y."/>
        </authorList>
    </citation>
    <scope>NUCLEOTIDE SEQUENCE</scope>
    <source>
        <strain evidence="1">YIM B02787</strain>
    </source>
</reference>
<sequence length="496" mass="52489">MTAARLFVLLLALCGIAPAGAVPQVAQVILVQNSGWMEPFYSDPTSQFKPLVAALAGNVAQPGDALVLAAFNQSLPGAPSPRALLSEQVTKDTPAHVQAALAGLETARKPGGTALADTDLGEAVETTITKVLGGKAGLVWLVTNNRNSPNNDQATSERNREFYALIHKGAAITKALAFPLRMPVQGQHYHANGLMVYVFAVGPEGARALDALLAAGRVQRVITEPPARLKPLDRDTVRLVPRKVEDAPGVEFSMDAAGRLRADVAPDARTPSATIQWQLQNTMYPYTIAGATISARSMLGGENRPIALKTNTVTRLAPGRAEPLASTVQLPVAQLPGKWSMAALKSAGSAYVLPGRIELHLQGQRLELSQAFRERMAALFPGDPLPDIFTPPADIQASTAVLPVEVHVHYGSGPLVALLAGGLALLAAGAGAAYAYGRPRKVQLVVEDELRTVHTRAGATQPIYDKAGNEVARLKTTLFGHQLLDLREGAQVRLGR</sequence>
<evidence type="ECO:0000313" key="1">
    <source>
        <dbReference type="EMBL" id="MFJ1468637.1"/>
    </source>
</evidence>
<dbReference type="Proteomes" id="UP001168096">
    <property type="component" value="Unassembled WGS sequence"/>
</dbReference>
<evidence type="ECO:0000313" key="2">
    <source>
        <dbReference type="Proteomes" id="UP001168096"/>
    </source>
</evidence>
<proteinExistence type="predicted"/>
<keyword evidence="2" id="KW-1185">Reference proteome</keyword>